<evidence type="ECO:0000259" key="2">
    <source>
        <dbReference type="Pfam" id="PF11702"/>
    </source>
</evidence>
<feature type="compositionally biased region" description="Basic and acidic residues" evidence="1">
    <location>
        <begin position="580"/>
        <end position="595"/>
    </location>
</feature>
<comment type="caution">
    <text evidence="3">The sequence shown here is derived from an EMBL/GenBank/DDBJ whole genome shotgun (WGS) entry which is preliminary data.</text>
</comment>
<evidence type="ECO:0000313" key="3">
    <source>
        <dbReference type="EMBL" id="KAJ7346120.1"/>
    </source>
</evidence>
<evidence type="ECO:0000313" key="4">
    <source>
        <dbReference type="Proteomes" id="UP001218218"/>
    </source>
</evidence>
<dbReference type="EMBL" id="JARIHO010000021">
    <property type="protein sequence ID" value="KAJ7346120.1"/>
    <property type="molecule type" value="Genomic_DNA"/>
</dbReference>
<feature type="region of interest" description="Disordered" evidence="1">
    <location>
        <begin position="569"/>
        <end position="600"/>
    </location>
</feature>
<name>A0AAD6ZYS1_9AGAR</name>
<accession>A0AAD6ZYS1</accession>
<dbReference type="Pfam" id="PF11702">
    <property type="entry name" value="DUF3295"/>
    <property type="match status" value="1"/>
</dbReference>
<feature type="region of interest" description="Disordered" evidence="1">
    <location>
        <begin position="423"/>
        <end position="454"/>
    </location>
</feature>
<feature type="domain" description="DUF3295" evidence="2">
    <location>
        <begin position="613"/>
        <end position="647"/>
    </location>
</feature>
<dbReference type="Proteomes" id="UP001218218">
    <property type="component" value="Unassembled WGS sequence"/>
</dbReference>
<dbReference type="AlphaFoldDB" id="A0AAD6ZYS1"/>
<feature type="compositionally biased region" description="Polar residues" evidence="1">
    <location>
        <begin position="654"/>
        <end position="676"/>
    </location>
</feature>
<reference evidence="3" key="1">
    <citation type="submission" date="2023-03" db="EMBL/GenBank/DDBJ databases">
        <title>Massive genome expansion in bonnet fungi (Mycena s.s.) driven by repeated elements and novel gene families across ecological guilds.</title>
        <authorList>
            <consortium name="Lawrence Berkeley National Laboratory"/>
            <person name="Harder C.B."/>
            <person name="Miyauchi S."/>
            <person name="Viragh M."/>
            <person name="Kuo A."/>
            <person name="Thoen E."/>
            <person name="Andreopoulos B."/>
            <person name="Lu D."/>
            <person name="Skrede I."/>
            <person name="Drula E."/>
            <person name="Henrissat B."/>
            <person name="Morin E."/>
            <person name="Kohler A."/>
            <person name="Barry K."/>
            <person name="LaButti K."/>
            <person name="Morin E."/>
            <person name="Salamov A."/>
            <person name="Lipzen A."/>
            <person name="Mereny Z."/>
            <person name="Hegedus B."/>
            <person name="Baldrian P."/>
            <person name="Stursova M."/>
            <person name="Weitz H."/>
            <person name="Taylor A."/>
            <person name="Grigoriev I.V."/>
            <person name="Nagy L.G."/>
            <person name="Martin F."/>
            <person name="Kauserud H."/>
        </authorList>
    </citation>
    <scope>NUCLEOTIDE SEQUENCE</scope>
    <source>
        <strain evidence="3">CBHHK002</strain>
    </source>
</reference>
<feature type="region of interest" description="Disordered" evidence="1">
    <location>
        <begin position="364"/>
        <end position="410"/>
    </location>
</feature>
<feature type="compositionally biased region" description="Pro residues" evidence="1">
    <location>
        <begin position="400"/>
        <end position="409"/>
    </location>
</feature>
<feature type="compositionally biased region" description="Polar residues" evidence="1">
    <location>
        <begin position="376"/>
        <end position="391"/>
    </location>
</feature>
<feature type="region of interest" description="Disordered" evidence="1">
    <location>
        <begin position="650"/>
        <end position="676"/>
    </location>
</feature>
<gene>
    <name evidence="3" type="ORF">DFH08DRAFT_937458</name>
</gene>
<dbReference type="InterPro" id="IPR021711">
    <property type="entry name" value="DUF3295"/>
</dbReference>
<evidence type="ECO:0000256" key="1">
    <source>
        <dbReference type="SAM" id="MobiDB-lite"/>
    </source>
</evidence>
<protein>
    <recommendedName>
        <fullName evidence="2">DUF3295 domain-containing protein</fullName>
    </recommendedName>
</protein>
<keyword evidence="4" id="KW-1185">Reference proteome</keyword>
<proteinExistence type="predicted"/>
<sequence>MEVSRATAANLPLHWTSGRPLALRTQLPVAAPGRILNETYQSLGIFAERHANATSHRLGFGPIAVVQRIQDFIGDASQRESRIQELRNDVAPKLKKDCSKLIGYASPSESYSTQIEAFKGIVTLTTRFPGLRRIFLACKYLQDIEILSANAISELWKRQDDVSGMEDLVFFLQFAAACLVNKDIAPLMEGSSRDVLNVESAPEGLSVVERLLVTSDCEYLGGLLEYPSFWEQTGSMFEAIVKKILLRTSTILKDLGVDSLEIDDASESLKTPDLPAQILSLQYWYPGISEIARLLRHPRAEYLLPRSWARSRTEEMKLLVPIAYALREVDTLVLPVNVASAARSRMTRLRRFWRVLSGRSDNIPFPNNPELGDVVSPSSQDPGTPCSSVDATDSAAAQVAPPPRIPSPIIPEVEVDTHPAELETNLGDESPASHDPLARTPPTDGPERSSPLPASIGARAEMDNHESSVWIDDPLAGSLVAHLTEQPRSALLFSRTDHLGTTSDSAVTNSIPVHNPSSLATDLLLAQVSEALAAQQELFNKLPASAYHDATAVAGARVGALSMLLNSGPRTSPGDLETTLGRDRTGNSFSNRDDGALNPLSVTTPVVDVLPAHPSSPRTTRQQMIRNEMSQSLRNNLLWHRHLTSKEVRPVVRSSAQLASPQGSRPDNQLPRNPVSVNFRTPAILAPPVFTLGGAT</sequence>
<organism evidence="3 4">
    <name type="scientific">Mycena albidolilacea</name>
    <dbReference type="NCBI Taxonomy" id="1033008"/>
    <lineage>
        <taxon>Eukaryota</taxon>
        <taxon>Fungi</taxon>
        <taxon>Dikarya</taxon>
        <taxon>Basidiomycota</taxon>
        <taxon>Agaricomycotina</taxon>
        <taxon>Agaricomycetes</taxon>
        <taxon>Agaricomycetidae</taxon>
        <taxon>Agaricales</taxon>
        <taxon>Marasmiineae</taxon>
        <taxon>Mycenaceae</taxon>
        <taxon>Mycena</taxon>
    </lineage>
</organism>